<evidence type="ECO:0000313" key="2">
    <source>
        <dbReference type="Proteomes" id="UP000735302"/>
    </source>
</evidence>
<reference evidence="1 2" key="1">
    <citation type="journal article" date="2021" name="Elife">
        <title>Chloroplast acquisition without the gene transfer in kleptoplastic sea slugs, Plakobranchus ocellatus.</title>
        <authorList>
            <person name="Maeda T."/>
            <person name="Takahashi S."/>
            <person name="Yoshida T."/>
            <person name="Shimamura S."/>
            <person name="Takaki Y."/>
            <person name="Nagai Y."/>
            <person name="Toyoda A."/>
            <person name="Suzuki Y."/>
            <person name="Arimoto A."/>
            <person name="Ishii H."/>
            <person name="Satoh N."/>
            <person name="Nishiyama T."/>
            <person name="Hasebe M."/>
            <person name="Maruyama T."/>
            <person name="Minagawa J."/>
            <person name="Obokata J."/>
            <person name="Shigenobu S."/>
        </authorList>
    </citation>
    <scope>NUCLEOTIDE SEQUENCE [LARGE SCALE GENOMIC DNA]</scope>
</reference>
<comment type="caution">
    <text evidence="1">The sequence shown here is derived from an EMBL/GenBank/DDBJ whole genome shotgun (WGS) entry which is preliminary data.</text>
</comment>
<proteinExistence type="predicted"/>
<organism evidence="1 2">
    <name type="scientific">Plakobranchus ocellatus</name>
    <dbReference type="NCBI Taxonomy" id="259542"/>
    <lineage>
        <taxon>Eukaryota</taxon>
        <taxon>Metazoa</taxon>
        <taxon>Spiralia</taxon>
        <taxon>Lophotrochozoa</taxon>
        <taxon>Mollusca</taxon>
        <taxon>Gastropoda</taxon>
        <taxon>Heterobranchia</taxon>
        <taxon>Euthyneura</taxon>
        <taxon>Panpulmonata</taxon>
        <taxon>Sacoglossa</taxon>
        <taxon>Placobranchoidea</taxon>
        <taxon>Plakobranchidae</taxon>
        <taxon>Plakobranchus</taxon>
    </lineage>
</organism>
<protein>
    <submittedName>
        <fullName evidence="1">Uncharacterized protein</fullName>
    </submittedName>
</protein>
<dbReference type="Proteomes" id="UP000735302">
    <property type="component" value="Unassembled WGS sequence"/>
</dbReference>
<evidence type="ECO:0000313" key="1">
    <source>
        <dbReference type="EMBL" id="GFO41849.1"/>
    </source>
</evidence>
<keyword evidence="2" id="KW-1185">Reference proteome</keyword>
<sequence>MFCIAVSNRLASHIAGQKSRHCNGHEPVVQTRPLNLSACPLVTERWLLLATVQTLPRDCYAPTRRLTFTSSHTDRHTQTRAIKLYQGQLRSLQGPVLTHIIDDCRKTGKKHKED</sequence>
<name>A0AAV4DCF8_9GAST</name>
<gene>
    <name evidence="1" type="ORF">PoB_006835400</name>
</gene>
<accession>A0AAV4DCF8</accession>
<dbReference type="EMBL" id="BLXT01007728">
    <property type="protein sequence ID" value="GFO41849.1"/>
    <property type="molecule type" value="Genomic_DNA"/>
</dbReference>
<dbReference type="AlphaFoldDB" id="A0AAV4DCF8"/>